<dbReference type="AlphaFoldDB" id="A0A6U3UR26"/>
<dbReference type="EMBL" id="HBGN01008329">
    <property type="protein sequence ID" value="CAD9319268.1"/>
    <property type="molecule type" value="Transcribed_RNA"/>
</dbReference>
<accession>A0A6U3UR26</accession>
<dbReference type="InterPro" id="IPR009724">
    <property type="entry name" value="TMEM70"/>
</dbReference>
<evidence type="ECO:0000256" key="1">
    <source>
        <dbReference type="SAM" id="MobiDB-lite"/>
    </source>
</evidence>
<gene>
    <name evidence="2" type="ORF">DBRI1063_LOCUS5322</name>
</gene>
<dbReference type="GO" id="GO:0033615">
    <property type="term" value="P:mitochondrial proton-transporting ATP synthase complex assembly"/>
    <property type="evidence" value="ECO:0007669"/>
    <property type="project" value="TreeGrafter"/>
</dbReference>
<dbReference type="GO" id="GO:0031966">
    <property type="term" value="C:mitochondrial membrane"/>
    <property type="evidence" value="ECO:0007669"/>
    <property type="project" value="TreeGrafter"/>
</dbReference>
<reference evidence="2" key="1">
    <citation type="submission" date="2021-01" db="EMBL/GenBank/DDBJ databases">
        <authorList>
            <person name="Corre E."/>
            <person name="Pelletier E."/>
            <person name="Niang G."/>
            <person name="Scheremetjew M."/>
            <person name="Finn R."/>
            <person name="Kale V."/>
            <person name="Holt S."/>
            <person name="Cochrane G."/>
            <person name="Meng A."/>
            <person name="Brown T."/>
            <person name="Cohen L."/>
        </authorList>
    </citation>
    <scope>NUCLEOTIDE SEQUENCE</scope>
    <source>
        <strain evidence="2">Pop2</strain>
    </source>
</reference>
<feature type="region of interest" description="Disordered" evidence="1">
    <location>
        <begin position="257"/>
        <end position="281"/>
    </location>
</feature>
<proteinExistence type="predicted"/>
<protein>
    <recommendedName>
        <fullName evidence="3">Transmembrane protein</fullName>
    </recommendedName>
</protein>
<evidence type="ECO:0000313" key="2">
    <source>
        <dbReference type="EMBL" id="CAD9319268.1"/>
    </source>
</evidence>
<dbReference type="PANTHER" id="PTHR13281">
    <property type="entry name" value="TRANSMEMBRANE PROTEIN 70, MITOCHONDRIAL"/>
    <property type="match status" value="1"/>
</dbReference>
<dbReference type="PANTHER" id="PTHR13281:SF0">
    <property type="entry name" value="TRANSMEMBRANE PROTEIN 70, MITOCHONDRIAL"/>
    <property type="match status" value="1"/>
</dbReference>
<name>A0A6U3UR26_9STRA</name>
<sequence>MTTTMRFIPRNNRCTSTLLLQKNLYLSTTSTNTKVCKLNIHRSFSSSLSSSSLSSFPSSLDVSPKFHFTKYTTEQYVQQHRWMSSSSGSSDKTEETPKELEEEEVKSEVLYEGPFASLSLRLKRVSITTAAVSLVGVPLLVALKTGGDIPAVGSMAVGGTAVLAATGSTIALSYCFSPYIQTLERVIVEEKELVKATTRNVMAMQVETIFDPATDVSKPNKGNFRPFCNFMVNGTIPMYVHPELVSDDTLRVQLVGEEEKLSEEEEARQKKLRKDDDDEFL</sequence>
<feature type="region of interest" description="Disordered" evidence="1">
    <location>
        <begin position="82"/>
        <end position="105"/>
    </location>
</feature>
<organism evidence="2">
    <name type="scientific">Ditylum brightwellii</name>
    <dbReference type="NCBI Taxonomy" id="49249"/>
    <lineage>
        <taxon>Eukaryota</taxon>
        <taxon>Sar</taxon>
        <taxon>Stramenopiles</taxon>
        <taxon>Ochrophyta</taxon>
        <taxon>Bacillariophyta</taxon>
        <taxon>Mediophyceae</taxon>
        <taxon>Lithodesmiophycidae</taxon>
        <taxon>Lithodesmiales</taxon>
        <taxon>Lithodesmiaceae</taxon>
        <taxon>Ditylum</taxon>
    </lineage>
</organism>
<evidence type="ECO:0008006" key="3">
    <source>
        <dbReference type="Google" id="ProtNLM"/>
    </source>
</evidence>